<dbReference type="STRING" id="1429043.X474_00170"/>
<proteinExistence type="predicted"/>
<organism evidence="2 3">
    <name type="scientific">Dethiosulfatarculus sandiegensis</name>
    <dbReference type="NCBI Taxonomy" id="1429043"/>
    <lineage>
        <taxon>Bacteria</taxon>
        <taxon>Pseudomonadati</taxon>
        <taxon>Thermodesulfobacteriota</taxon>
        <taxon>Desulfarculia</taxon>
        <taxon>Desulfarculales</taxon>
        <taxon>Desulfarculaceae</taxon>
        <taxon>Dethiosulfatarculus</taxon>
    </lineage>
</organism>
<dbReference type="AlphaFoldDB" id="A0A0D2JK80"/>
<reference evidence="2 3" key="1">
    <citation type="submission" date="2013-11" db="EMBL/GenBank/DDBJ databases">
        <title>Metagenomic analysis of a methanogenic consortium involved in long chain n-alkane degradation.</title>
        <authorList>
            <person name="Davidova I.A."/>
            <person name="Callaghan A.V."/>
            <person name="Wawrik B."/>
            <person name="Pruitt S."/>
            <person name="Marks C."/>
            <person name="Duncan K.E."/>
            <person name="Suflita J.M."/>
        </authorList>
    </citation>
    <scope>NUCLEOTIDE SEQUENCE [LARGE SCALE GENOMIC DNA]</scope>
    <source>
        <strain evidence="2 3">SPR</strain>
    </source>
</reference>
<dbReference type="InParanoid" id="A0A0D2JK80"/>
<evidence type="ECO:0000313" key="2">
    <source>
        <dbReference type="EMBL" id="KIX16016.1"/>
    </source>
</evidence>
<keyword evidence="3" id="KW-1185">Reference proteome</keyword>
<accession>A0A0D2JK80</accession>
<feature type="domain" description="Glycosyl transferase family 1" evidence="1">
    <location>
        <begin position="234"/>
        <end position="378"/>
    </location>
</feature>
<dbReference type="Proteomes" id="UP000032233">
    <property type="component" value="Unassembled WGS sequence"/>
</dbReference>
<gene>
    <name evidence="2" type="ORF">X474_00170</name>
</gene>
<dbReference type="RefSeq" id="WP_044346049.1">
    <property type="nucleotide sequence ID" value="NZ_AZAC01000001.1"/>
</dbReference>
<dbReference type="EMBL" id="AZAC01000001">
    <property type="protein sequence ID" value="KIX16016.1"/>
    <property type="molecule type" value="Genomic_DNA"/>
</dbReference>
<comment type="caution">
    <text evidence="2">The sequence shown here is derived from an EMBL/GenBank/DDBJ whole genome shotgun (WGS) entry which is preliminary data.</text>
</comment>
<dbReference type="InterPro" id="IPR001296">
    <property type="entry name" value="Glyco_trans_1"/>
</dbReference>
<dbReference type="Pfam" id="PF00534">
    <property type="entry name" value="Glycos_transf_1"/>
    <property type="match status" value="1"/>
</dbReference>
<sequence>MRLLFVTKQYPPVAWGATDRLCRHICHSLRARGHEVTILTSDQLPQKHLNEPDVSRGLKISDQAGTRRTAGRALTWSILADLHRVGKKNRCITKDILKDNPCDLVFGWNLKGMGAGILLAAHDLGLRFCLNLADSEPGLFFRVQRTCLPSKLVQYVAERSAFSQACFPGGESIPIIASSQSLKEYLLKKGCPLERCRVIQQGLPIREYPFEPYLREKKQDLKLLYQTDDPGDRGVFIALDALGRLMREGAGKFCLSLVLGKNRRQQEEVNRFIESEGLLGKVVIENLSTHFFLPHVLKKQHVFISVSEKEEPFGLEHLEAMASGCAVVSDKEGISDLVKHKQTGLSFKPGDPEELREKIKKLMNNEELRLEIIEKARARVLKYHSFASYLDQLESYLTEIAGK</sequence>
<evidence type="ECO:0000313" key="3">
    <source>
        <dbReference type="Proteomes" id="UP000032233"/>
    </source>
</evidence>
<name>A0A0D2JK80_9BACT</name>
<dbReference type="PANTHER" id="PTHR12526">
    <property type="entry name" value="GLYCOSYLTRANSFERASE"/>
    <property type="match status" value="1"/>
</dbReference>
<dbReference type="SUPFAM" id="SSF53756">
    <property type="entry name" value="UDP-Glycosyltransferase/glycogen phosphorylase"/>
    <property type="match status" value="1"/>
</dbReference>
<dbReference type="CDD" id="cd03801">
    <property type="entry name" value="GT4_PimA-like"/>
    <property type="match status" value="1"/>
</dbReference>
<dbReference type="Gene3D" id="3.40.50.2000">
    <property type="entry name" value="Glycogen Phosphorylase B"/>
    <property type="match status" value="2"/>
</dbReference>
<evidence type="ECO:0000259" key="1">
    <source>
        <dbReference type="Pfam" id="PF00534"/>
    </source>
</evidence>
<protein>
    <recommendedName>
        <fullName evidence="1">Glycosyl transferase family 1 domain-containing protein</fullName>
    </recommendedName>
</protein>
<dbReference type="GO" id="GO:0016757">
    <property type="term" value="F:glycosyltransferase activity"/>
    <property type="evidence" value="ECO:0007669"/>
    <property type="project" value="InterPro"/>
</dbReference>